<reference evidence="1 2" key="1">
    <citation type="submission" date="2019-06" db="EMBL/GenBank/DDBJ databases">
        <title>A chromosomal-level reference genome of Carpinus fangiana (Coryloideae, Betulaceae).</title>
        <authorList>
            <person name="Yang X."/>
            <person name="Wang Z."/>
            <person name="Zhang L."/>
            <person name="Hao G."/>
            <person name="Liu J."/>
            <person name="Yang Y."/>
        </authorList>
    </citation>
    <scope>NUCLEOTIDE SEQUENCE [LARGE SCALE GENOMIC DNA]</scope>
    <source>
        <strain evidence="1">Cfa_2016G</strain>
        <tissue evidence="1">Leaf</tissue>
    </source>
</reference>
<sequence>MGKNIQALLVKPLTLPLSTSQYIKVAIWLPSIGSQYMETAVGCKPCCMMFFPCAIFG</sequence>
<keyword evidence="2" id="KW-1185">Reference proteome</keyword>
<proteinExistence type="predicted"/>
<organism evidence="1 2">
    <name type="scientific">Carpinus fangiana</name>
    <dbReference type="NCBI Taxonomy" id="176857"/>
    <lineage>
        <taxon>Eukaryota</taxon>
        <taxon>Viridiplantae</taxon>
        <taxon>Streptophyta</taxon>
        <taxon>Embryophyta</taxon>
        <taxon>Tracheophyta</taxon>
        <taxon>Spermatophyta</taxon>
        <taxon>Magnoliopsida</taxon>
        <taxon>eudicotyledons</taxon>
        <taxon>Gunneridae</taxon>
        <taxon>Pentapetalae</taxon>
        <taxon>rosids</taxon>
        <taxon>fabids</taxon>
        <taxon>Fagales</taxon>
        <taxon>Betulaceae</taxon>
        <taxon>Carpinus</taxon>
    </lineage>
</organism>
<dbReference type="AlphaFoldDB" id="A0A5N6R4M3"/>
<protein>
    <submittedName>
        <fullName evidence="1">Uncharacterized protein</fullName>
    </submittedName>
</protein>
<evidence type="ECO:0000313" key="2">
    <source>
        <dbReference type="Proteomes" id="UP000327013"/>
    </source>
</evidence>
<accession>A0A5N6R4M3</accession>
<evidence type="ECO:0000313" key="1">
    <source>
        <dbReference type="EMBL" id="KAE8055930.1"/>
    </source>
</evidence>
<gene>
    <name evidence="1" type="ORF">FH972_012738</name>
</gene>
<dbReference type="Proteomes" id="UP000327013">
    <property type="component" value="Chromosome 5"/>
</dbReference>
<dbReference type="EMBL" id="CM017325">
    <property type="protein sequence ID" value="KAE8055930.1"/>
    <property type="molecule type" value="Genomic_DNA"/>
</dbReference>
<name>A0A5N6R4M3_9ROSI</name>